<dbReference type="NCBIfam" id="TIGR01549">
    <property type="entry name" value="HAD-SF-IA-v1"/>
    <property type="match status" value="1"/>
</dbReference>
<name>A0A9Q8X0C7_9ENTR</name>
<dbReference type="GO" id="GO:0046872">
    <property type="term" value="F:metal ion binding"/>
    <property type="evidence" value="ECO:0007669"/>
    <property type="project" value="UniProtKB-KW"/>
</dbReference>
<dbReference type="Pfam" id="PF00702">
    <property type="entry name" value="Hydrolase"/>
    <property type="match status" value="1"/>
</dbReference>
<dbReference type="InterPro" id="IPR051400">
    <property type="entry name" value="HAD-like_hydrolase"/>
</dbReference>
<protein>
    <submittedName>
        <fullName evidence="5">5-amino-6-(5-phospho-D-ribitylamino)uracil phosphatase YigB</fullName>
        <ecNumber evidence="5">3.1.3.104</ecNumber>
    </submittedName>
</protein>
<dbReference type="PANTHER" id="PTHR46470">
    <property type="entry name" value="N-ACYLNEURAMINATE-9-PHOSPHATASE"/>
    <property type="match status" value="1"/>
</dbReference>
<evidence type="ECO:0000256" key="2">
    <source>
        <dbReference type="ARBA" id="ARBA00022723"/>
    </source>
</evidence>
<keyword evidence="3 5" id="KW-0378">Hydrolase</keyword>
<dbReference type="GO" id="GO:0043726">
    <property type="term" value="F:5-amino-6-(5-phosphoribitylamino)uracil phosphatase activity"/>
    <property type="evidence" value="ECO:0007669"/>
    <property type="project" value="UniProtKB-EC"/>
</dbReference>
<evidence type="ECO:0000313" key="6">
    <source>
        <dbReference type="Proteomes" id="UP001056209"/>
    </source>
</evidence>
<reference evidence="5" key="1">
    <citation type="submission" date="2022-05" db="EMBL/GenBank/DDBJ databases">
        <title>Impact of host demography and evolutionary history on endosymbiont molecular evolution: a test in carpenter ants (Genus Camponotus) and their Blochmannia endosymbionts.</title>
        <authorList>
            <person name="Manthey J.D."/>
            <person name="Giron J.C."/>
            <person name="Hruska J.P."/>
        </authorList>
    </citation>
    <scope>NUCLEOTIDE SEQUENCE</scope>
    <source>
        <strain evidence="5">C-039</strain>
    </source>
</reference>
<dbReference type="Gene3D" id="3.40.50.1000">
    <property type="entry name" value="HAD superfamily/HAD-like"/>
    <property type="match status" value="1"/>
</dbReference>
<dbReference type="InterPro" id="IPR023214">
    <property type="entry name" value="HAD_sf"/>
</dbReference>
<dbReference type="SFLD" id="SFLDG01129">
    <property type="entry name" value="C1.5:_HAD__Beta-PGM__Phosphata"/>
    <property type="match status" value="1"/>
</dbReference>
<dbReference type="GO" id="GO:0009231">
    <property type="term" value="P:riboflavin biosynthetic process"/>
    <property type="evidence" value="ECO:0007669"/>
    <property type="project" value="TreeGrafter"/>
</dbReference>
<evidence type="ECO:0000256" key="1">
    <source>
        <dbReference type="ARBA" id="ARBA00001946"/>
    </source>
</evidence>
<dbReference type="Gene3D" id="1.20.120.1600">
    <property type="match status" value="1"/>
</dbReference>
<dbReference type="EC" id="3.1.3.104" evidence="5"/>
<dbReference type="NCBIfam" id="NF008018">
    <property type="entry name" value="PRK10748.1"/>
    <property type="match status" value="1"/>
</dbReference>
<dbReference type="SFLD" id="SFLDS00003">
    <property type="entry name" value="Haloacid_Dehalogenase"/>
    <property type="match status" value="1"/>
</dbReference>
<sequence>MHFYRVLRPFYAITLDLDNTLYNNYSVMNQAEEQSVLFLQKYHPALSKIKKTDYYQSRKILKIAEPDIYHDVNYWRWKSLKITLLQAGLNKNEAQAGADYAMDIIIRWRNKIDIPLSTHNTLSALNTKWPLIAITNGNANPVTCGLKPYFQYILRAGINGRAKPYTDMYYLASKHFGLPCKNILHVGDDLQTDVKGAMRSGMQACWINQYNADQFYSVGTKLLPHLKISKLTSLTYLL</sequence>
<comment type="cofactor">
    <cofactor evidence="1">
        <name>Mg(2+)</name>
        <dbReference type="ChEBI" id="CHEBI:18420"/>
    </cofactor>
</comment>
<proteinExistence type="predicted"/>
<dbReference type="InterPro" id="IPR006439">
    <property type="entry name" value="HAD-SF_hydro_IA"/>
</dbReference>
<gene>
    <name evidence="5" type="primary">yigB</name>
    <name evidence="5" type="ORF">M9393_00275</name>
</gene>
<dbReference type="PANTHER" id="PTHR46470:SF4">
    <property type="entry name" value="5-AMINO-6-(5-PHOSPHO-D-RIBITYLAMINO)URACIL PHOSPHATASE YIGB"/>
    <property type="match status" value="1"/>
</dbReference>
<keyword evidence="2" id="KW-0479">Metal-binding</keyword>
<accession>A0A9Q8X0C7</accession>
<evidence type="ECO:0000313" key="5">
    <source>
        <dbReference type="EMBL" id="URJ28207.1"/>
    </source>
</evidence>
<dbReference type="SUPFAM" id="SSF56784">
    <property type="entry name" value="HAD-like"/>
    <property type="match status" value="1"/>
</dbReference>
<dbReference type="Proteomes" id="UP001056209">
    <property type="component" value="Chromosome"/>
</dbReference>
<evidence type="ECO:0000256" key="4">
    <source>
        <dbReference type="ARBA" id="ARBA00022842"/>
    </source>
</evidence>
<dbReference type="EMBL" id="CP097753">
    <property type="protein sequence ID" value="URJ28207.1"/>
    <property type="molecule type" value="Genomic_DNA"/>
</dbReference>
<dbReference type="AlphaFoldDB" id="A0A9Q8X0C7"/>
<evidence type="ECO:0000256" key="3">
    <source>
        <dbReference type="ARBA" id="ARBA00022801"/>
    </source>
</evidence>
<dbReference type="RefSeq" id="WP_250248633.1">
    <property type="nucleotide sequence ID" value="NZ_CP097753.1"/>
</dbReference>
<keyword evidence="4" id="KW-0460">Magnesium</keyword>
<organism evidence="5 6">
    <name type="scientific">Candidatus Blochmannia vicinus</name>
    <name type="common">nom. nud.</name>
    <dbReference type="NCBI Taxonomy" id="251540"/>
    <lineage>
        <taxon>Bacteria</taxon>
        <taxon>Pseudomonadati</taxon>
        <taxon>Pseudomonadota</taxon>
        <taxon>Gammaproteobacteria</taxon>
        <taxon>Enterobacterales</taxon>
        <taxon>Enterobacteriaceae</taxon>
        <taxon>ant endosymbionts</taxon>
        <taxon>Candidatus Blochmanniella</taxon>
    </lineage>
</organism>
<dbReference type="InterPro" id="IPR036412">
    <property type="entry name" value="HAD-like_sf"/>
</dbReference>